<proteinExistence type="predicted"/>
<organism evidence="2 3">
    <name type="scientific">Phialocephala subalpina</name>
    <dbReference type="NCBI Taxonomy" id="576137"/>
    <lineage>
        <taxon>Eukaryota</taxon>
        <taxon>Fungi</taxon>
        <taxon>Dikarya</taxon>
        <taxon>Ascomycota</taxon>
        <taxon>Pezizomycotina</taxon>
        <taxon>Leotiomycetes</taxon>
        <taxon>Helotiales</taxon>
        <taxon>Mollisiaceae</taxon>
        <taxon>Phialocephala</taxon>
        <taxon>Phialocephala fortinii species complex</taxon>
    </lineage>
</organism>
<keyword evidence="3" id="KW-1185">Reference proteome</keyword>
<accession>A0A1L7XRQ7</accession>
<dbReference type="Proteomes" id="UP000184330">
    <property type="component" value="Unassembled WGS sequence"/>
</dbReference>
<feature type="compositionally biased region" description="Polar residues" evidence="1">
    <location>
        <begin position="73"/>
        <end position="94"/>
    </location>
</feature>
<evidence type="ECO:0000256" key="1">
    <source>
        <dbReference type="SAM" id="MobiDB-lite"/>
    </source>
</evidence>
<evidence type="ECO:0000313" key="3">
    <source>
        <dbReference type="Proteomes" id="UP000184330"/>
    </source>
</evidence>
<evidence type="ECO:0000313" key="2">
    <source>
        <dbReference type="EMBL" id="CZR67723.1"/>
    </source>
</evidence>
<gene>
    <name evidence="2" type="ORF">PAC_17622</name>
</gene>
<dbReference type="OrthoDB" id="10663878at2759"/>
<name>A0A1L7XRQ7_9HELO</name>
<dbReference type="EMBL" id="FJOG01000046">
    <property type="protein sequence ID" value="CZR67723.1"/>
    <property type="molecule type" value="Genomic_DNA"/>
</dbReference>
<dbReference type="AlphaFoldDB" id="A0A1L7XRQ7"/>
<sequence>MSYQYPNVADAPQASYASNPDYYTSPNTMNSSQAEYANLVSDAVMVTATSNLMYDRYPSTGGIYPQEPHAYGSPSSYAVPSESQSRPRTETQNSRIKHDPFHHRYQTSGNDSLPPPQTYTNPNYIVPSTPHYTTPENHYPKDNHSERDDNCAWVTLAALVREYPEMAAFIQPSPNSGTLFTSEDMRRFLITKGIKANDGVAHDTEIYKAAQLFGRALRWLRVDCTIDKLRKQKIPRKKYFATKLSGPNGTGVGHWVTRYLNHTFIQMRDYQTHDGGEYWTDRIRNENRKVEWVFWFE</sequence>
<feature type="compositionally biased region" description="Basic and acidic residues" evidence="1">
    <location>
        <begin position="138"/>
        <end position="147"/>
    </location>
</feature>
<protein>
    <submittedName>
        <fullName evidence="2">Uncharacterized protein</fullName>
    </submittedName>
</protein>
<feature type="region of interest" description="Disordered" evidence="1">
    <location>
        <begin position="65"/>
        <end position="147"/>
    </location>
</feature>
<reference evidence="2 3" key="1">
    <citation type="submission" date="2016-03" db="EMBL/GenBank/DDBJ databases">
        <authorList>
            <person name="Ploux O."/>
        </authorList>
    </citation>
    <scope>NUCLEOTIDE SEQUENCE [LARGE SCALE GENOMIC DNA]</scope>
    <source>
        <strain evidence="2 3">UAMH 11012</strain>
    </source>
</reference>